<dbReference type="InterPro" id="IPR006564">
    <property type="entry name" value="Znf_PMZ"/>
</dbReference>
<dbReference type="GO" id="GO:0008270">
    <property type="term" value="F:zinc ion binding"/>
    <property type="evidence" value="ECO:0007669"/>
    <property type="project" value="UniProtKB-KW"/>
</dbReference>
<evidence type="ECO:0000313" key="6">
    <source>
        <dbReference type="EMBL" id="WMV11250.1"/>
    </source>
</evidence>
<dbReference type="InterPro" id="IPR007527">
    <property type="entry name" value="Znf_SWIM"/>
</dbReference>
<dbReference type="AlphaFoldDB" id="A0AAF0PXY6"/>
<dbReference type="EMBL" id="CP133612">
    <property type="protein sequence ID" value="WMV11250.1"/>
    <property type="molecule type" value="Genomic_DNA"/>
</dbReference>
<feature type="domain" description="SWIM-type" evidence="5">
    <location>
        <begin position="18"/>
        <end position="50"/>
    </location>
</feature>
<evidence type="ECO:0000256" key="1">
    <source>
        <dbReference type="ARBA" id="ARBA00022723"/>
    </source>
</evidence>
<keyword evidence="2 4" id="KW-0863">Zinc-finger</keyword>
<feature type="non-terminal residue" evidence="6">
    <location>
        <position position="1"/>
    </location>
</feature>
<evidence type="ECO:0000256" key="4">
    <source>
        <dbReference type="PROSITE-ProRule" id="PRU00325"/>
    </source>
</evidence>
<gene>
    <name evidence="6" type="ORF">MTR67_004635</name>
</gene>
<evidence type="ECO:0000256" key="3">
    <source>
        <dbReference type="ARBA" id="ARBA00022833"/>
    </source>
</evidence>
<accession>A0AAF0PXY6</accession>
<sequence length="114" mass="13459">VVPSSKFIYSVYKGGRRYIVCLERKICNCGRFQHDEIPCTHAIVIVKSKNITKIHPYCSDYYKPIALANTYEVPMILMPDKDDWSVLEFVLEEIVLPPRYKRMPGRPRKRRKKI</sequence>
<organism evidence="6 7">
    <name type="scientific">Solanum verrucosum</name>
    <dbReference type="NCBI Taxonomy" id="315347"/>
    <lineage>
        <taxon>Eukaryota</taxon>
        <taxon>Viridiplantae</taxon>
        <taxon>Streptophyta</taxon>
        <taxon>Embryophyta</taxon>
        <taxon>Tracheophyta</taxon>
        <taxon>Spermatophyta</taxon>
        <taxon>Magnoliopsida</taxon>
        <taxon>eudicotyledons</taxon>
        <taxon>Gunneridae</taxon>
        <taxon>Pentapetalae</taxon>
        <taxon>asterids</taxon>
        <taxon>lamiids</taxon>
        <taxon>Solanales</taxon>
        <taxon>Solanaceae</taxon>
        <taxon>Solanoideae</taxon>
        <taxon>Solaneae</taxon>
        <taxon>Solanum</taxon>
    </lineage>
</organism>
<evidence type="ECO:0000259" key="5">
    <source>
        <dbReference type="PROSITE" id="PS50966"/>
    </source>
</evidence>
<keyword evidence="1" id="KW-0479">Metal-binding</keyword>
<dbReference type="Pfam" id="PF04434">
    <property type="entry name" value="SWIM"/>
    <property type="match status" value="1"/>
</dbReference>
<evidence type="ECO:0000256" key="2">
    <source>
        <dbReference type="ARBA" id="ARBA00022771"/>
    </source>
</evidence>
<dbReference type="SMART" id="SM00575">
    <property type="entry name" value="ZnF_PMZ"/>
    <property type="match status" value="1"/>
</dbReference>
<keyword evidence="7" id="KW-1185">Reference proteome</keyword>
<reference evidence="6" key="1">
    <citation type="submission" date="2023-08" db="EMBL/GenBank/DDBJ databases">
        <title>A de novo genome assembly of Solanum verrucosum Schlechtendal, a Mexican diploid species geographically isolated from the other diploid A-genome species in potato relatives.</title>
        <authorList>
            <person name="Hosaka K."/>
        </authorList>
    </citation>
    <scope>NUCLEOTIDE SEQUENCE</scope>
    <source>
        <tissue evidence="6">Young leaves</tissue>
    </source>
</reference>
<dbReference type="PROSITE" id="PS50966">
    <property type="entry name" value="ZF_SWIM"/>
    <property type="match status" value="1"/>
</dbReference>
<protein>
    <recommendedName>
        <fullName evidence="5">SWIM-type domain-containing protein</fullName>
    </recommendedName>
</protein>
<dbReference type="Proteomes" id="UP001234989">
    <property type="component" value="Chromosome 1"/>
</dbReference>
<evidence type="ECO:0000313" key="7">
    <source>
        <dbReference type="Proteomes" id="UP001234989"/>
    </source>
</evidence>
<proteinExistence type="predicted"/>
<name>A0AAF0PXY6_SOLVR</name>
<keyword evidence="3" id="KW-0862">Zinc</keyword>